<feature type="non-terminal residue" evidence="1">
    <location>
        <position position="1"/>
    </location>
</feature>
<dbReference type="VEuPathDB" id="VectorBase:AAEL019939"/>
<dbReference type="PaxDb" id="7159-AAEL015525-PA"/>
<evidence type="ECO:0000313" key="1">
    <source>
        <dbReference type="EMBL" id="EAT32342.1"/>
    </source>
</evidence>
<protein>
    <submittedName>
        <fullName evidence="1">AAEL015525-PA</fullName>
    </submittedName>
</protein>
<dbReference type="EMBL" id="CH900771">
    <property type="protein sequence ID" value="EAT32342.1"/>
    <property type="molecule type" value="Genomic_DNA"/>
</dbReference>
<sequence>MCLRENERIDFPRTQNHYKQQLVKSKSQSELTTFIPASAIIYHNTAKPFSGVGPVGVGVGGNDPLSYGGSKDQRAGFLNQSTTTSNAIGGGEGGANLSNQQQQHYPVPPGFIGLRRCLTEEMRPDHDSMVKSVSIAERLAALQKAAKMTGGSDIAKKDVTDDVRRENLVN</sequence>
<proteinExistence type="predicted"/>
<evidence type="ECO:0000313" key="2">
    <source>
        <dbReference type="Proteomes" id="UP000682892"/>
    </source>
</evidence>
<accession>Q1DGR3</accession>
<dbReference type="HOGENOM" id="CLU_1409856_0_0_1"/>
<name>Q1DGR3_AEDAE</name>
<organism evidence="1 2">
    <name type="scientific">Aedes aegypti</name>
    <name type="common">Yellowfever mosquito</name>
    <name type="synonym">Culex aegypti</name>
    <dbReference type="NCBI Taxonomy" id="7159"/>
    <lineage>
        <taxon>Eukaryota</taxon>
        <taxon>Metazoa</taxon>
        <taxon>Ecdysozoa</taxon>
        <taxon>Arthropoda</taxon>
        <taxon>Hexapoda</taxon>
        <taxon>Insecta</taxon>
        <taxon>Pterygota</taxon>
        <taxon>Neoptera</taxon>
        <taxon>Endopterygota</taxon>
        <taxon>Diptera</taxon>
        <taxon>Nematocera</taxon>
        <taxon>Culicoidea</taxon>
        <taxon>Culicidae</taxon>
        <taxon>Culicinae</taxon>
        <taxon>Aedini</taxon>
        <taxon>Aedes</taxon>
        <taxon>Stegomyia</taxon>
    </lineage>
</organism>
<reference evidence="1" key="3">
    <citation type="submission" date="2012-09" db="EMBL/GenBank/DDBJ databases">
        <authorList>
            <consortium name="VectorBase"/>
        </authorList>
    </citation>
    <scope>NUCLEOTIDE SEQUENCE</scope>
    <source>
        <strain evidence="1">Liverpool</strain>
    </source>
</reference>
<reference evidence="1" key="2">
    <citation type="journal article" date="2007" name="Science">
        <title>Genome sequence of Aedes aegypti, a major arbovirus vector.</title>
        <authorList>
            <person name="Nene V."/>
            <person name="Wortman J.R."/>
            <person name="Lawson D."/>
            <person name="Haas B."/>
            <person name="Kodira C."/>
            <person name="Tu Z.J."/>
            <person name="Loftus B."/>
            <person name="Xi Z."/>
            <person name="Megy K."/>
            <person name="Grabherr M."/>
            <person name="Ren Q."/>
            <person name="Zdobnov E.M."/>
            <person name="Lobo N.F."/>
            <person name="Campbell K.S."/>
            <person name="Brown S.E."/>
            <person name="Bonaldo M.F."/>
            <person name="Zhu J."/>
            <person name="Sinkins S.P."/>
            <person name="Hogenkamp D.G."/>
            <person name="Amedeo P."/>
            <person name="Arensburger P."/>
            <person name="Atkinson P.W."/>
            <person name="Bidwell S."/>
            <person name="Biedler J."/>
            <person name="Birney E."/>
            <person name="Bruggner R.V."/>
            <person name="Costas J."/>
            <person name="Coy M.R."/>
            <person name="Crabtree J."/>
            <person name="Crawford M."/>
            <person name="Debruyn B."/>
            <person name="Decaprio D."/>
            <person name="Eiglmeier K."/>
            <person name="Eisenstadt E."/>
            <person name="El-Dorry H."/>
            <person name="Gelbart W.M."/>
            <person name="Gomes S.L."/>
            <person name="Hammond M."/>
            <person name="Hannick L.I."/>
            <person name="Hogan J.R."/>
            <person name="Holmes M.H."/>
            <person name="Jaffe D."/>
            <person name="Johnston J.S."/>
            <person name="Kennedy R.C."/>
            <person name="Koo H."/>
            <person name="Kravitz S."/>
            <person name="Kriventseva E.V."/>
            <person name="Kulp D."/>
            <person name="Labutti K."/>
            <person name="Lee E."/>
            <person name="Li S."/>
            <person name="Lovin D.D."/>
            <person name="Mao C."/>
            <person name="Mauceli E."/>
            <person name="Menck C.F."/>
            <person name="Miller J.R."/>
            <person name="Montgomery P."/>
            <person name="Mori A."/>
            <person name="Nascimento A.L."/>
            <person name="Naveira H.F."/>
            <person name="Nusbaum C."/>
            <person name="O'leary S."/>
            <person name="Orvis J."/>
            <person name="Pertea M."/>
            <person name="Quesneville H."/>
            <person name="Reidenbach K.R."/>
            <person name="Rogers Y.H."/>
            <person name="Roth C.W."/>
            <person name="Schneider J.R."/>
            <person name="Schatz M."/>
            <person name="Shumway M."/>
            <person name="Stanke M."/>
            <person name="Stinson E.O."/>
            <person name="Tubio J.M."/>
            <person name="Vanzee J.P."/>
            <person name="Verjovski-Almeida S."/>
            <person name="Werner D."/>
            <person name="White O."/>
            <person name="Wyder S."/>
            <person name="Zeng Q."/>
            <person name="Zhao Q."/>
            <person name="Zhao Y."/>
            <person name="Hill C.A."/>
            <person name="Raikhel A.S."/>
            <person name="Soares M.B."/>
            <person name="Knudson D.L."/>
            <person name="Lee N.H."/>
            <person name="Galagan J."/>
            <person name="Salzberg S.L."/>
            <person name="Paulsen I.T."/>
            <person name="Dimopoulos G."/>
            <person name="Collins F.H."/>
            <person name="Birren B."/>
            <person name="Fraser-Liggett C.M."/>
            <person name="Severson D.W."/>
        </authorList>
    </citation>
    <scope>NUCLEOTIDE SEQUENCE [LARGE SCALE GENOMIC DNA]</scope>
    <source>
        <strain evidence="1">Liverpool</strain>
    </source>
</reference>
<dbReference type="Proteomes" id="UP000682892">
    <property type="component" value="Unassembled WGS sequence"/>
</dbReference>
<reference evidence="1" key="1">
    <citation type="submission" date="2005-10" db="EMBL/GenBank/DDBJ databases">
        <authorList>
            <person name="Loftus B.J."/>
            <person name="Nene V.M."/>
            <person name="Hannick L.I."/>
            <person name="Bidwell S."/>
            <person name="Haas B."/>
            <person name="Amedeo P."/>
            <person name="Orvis J."/>
            <person name="Wortman J.R."/>
            <person name="White O.R."/>
            <person name="Salzberg S."/>
            <person name="Shumway M."/>
            <person name="Koo H."/>
            <person name="Zhao Y."/>
            <person name="Holmes M."/>
            <person name="Miller J."/>
            <person name="Schatz M."/>
            <person name="Pop M."/>
            <person name="Pai G."/>
            <person name="Utterback T."/>
            <person name="Rogers Y.-H."/>
            <person name="Kravitz S."/>
            <person name="Fraser C.M."/>
        </authorList>
    </citation>
    <scope>NUCLEOTIDE SEQUENCE</scope>
    <source>
        <strain evidence="1">Liverpool</strain>
    </source>
</reference>
<gene>
    <name evidence="1" type="ORF">AaeL_AAEL015525</name>
</gene>
<dbReference type="AlphaFoldDB" id="Q1DGR3"/>